<dbReference type="GO" id="GO:0007219">
    <property type="term" value="P:Notch signaling pathway"/>
    <property type="evidence" value="ECO:0007669"/>
    <property type="project" value="UniProtKB-KW"/>
</dbReference>
<comment type="caution">
    <text evidence="15">The sequence shown here is derived from an EMBL/GenBank/DDBJ whole genome shotgun (WGS) entry which is preliminary data.</text>
</comment>
<keyword evidence="16" id="KW-1185">Reference proteome</keyword>
<dbReference type="GO" id="GO:0070765">
    <property type="term" value="C:gamma-secretase complex"/>
    <property type="evidence" value="ECO:0007669"/>
    <property type="project" value="UniProtKB-ARBA"/>
</dbReference>
<evidence type="ECO:0000313" key="16">
    <source>
        <dbReference type="Proteomes" id="UP000198406"/>
    </source>
</evidence>
<dbReference type="Proteomes" id="UP000198406">
    <property type="component" value="Unassembled WGS sequence"/>
</dbReference>
<dbReference type="PANTHER" id="PTHR10202">
    <property type="entry name" value="PRESENILIN"/>
    <property type="match status" value="1"/>
</dbReference>
<dbReference type="Pfam" id="PF01080">
    <property type="entry name" value="Presenilin"/>
    <property type="match status" value="2"/>
</dbReference>
<dbReference type="InterPro" id="IPR006639">
    <property type="entry name" value="Preselin/SPP"/>
</dbReference>
<gene>
    <name evidence="15" type="ORF">FisN_6Hh355</name>
</gene>
<feature type="compositionally biased region" description="Polar residues" evidence="13">
    <location>
        <begin position="10"/>
        <end position="28"/>
    </location>
</feature>
<evidence type="ECO:0000256" key="10">
    <source>
        <dbReference type="ARBA" id="ARBA00023136"/>
    </source>
</evidence>
<evidence type="ECO:0000256" key="7">
    <source>
        <dbReference type="ARBA" id="ARBA00022976"/>
    </source>
</evidence>
<proteinExistence type="inferred from homology"/>
<comment type="subcellular location">
    <subcellularLocation>
        <location evidence="1">Endoplasmic reticulum membrane</location>
        <topology evidence="1">Multi-pass membrane protein</topology>
    </subcellularLocation>
    <subcellularLocation>
        <location evidence="2">Golgi apparatus membrane</location>
        <topology evidence="2">Multi-pass membrane protein</topology>
    </subcellularLocation>
</comment>
<dbReference type="EMBL" id="BDSP01000177">
    <property type="protein sequence ID" value="GAX22107.1"/>
    <property type="molecule type" value="Genomic_DNA"/>
</dbReference>
<dbReference type="FunFam" id="1.10.472.100:FF:000003">
    <property type="entry name" value="Presenilin"/>
    <property type="match status" value="1"/>
</dbReference>
<evidence type="ECO:0000256" key="4">
    <source>
        <dbReference type="ARBA" id="ARBA00022692"/>
    </source>
</evidence>
<feature type="transmembrane region" description="Helical" evidence="14">
    <location>
        <begin position="128"/>
        <end position="151"/>
    </location>
</feature>
<keyword evidence="5" id="KW-0378">Hydrolase</keyword>
<evidence type="ECO:0000256" key="2">
    <source>
        <dbReference type="ARBA" id="ARBA00004653"/>
    </source>
</evidence>
<feature type="transmembrane region" description="Helical" evidence="14">
    <location>
        <begin position="100"/>
        <end position="121"/>
    </location>
</feature>
<reference evidence="15 16" key="1">
    <citation type="journal article" date="2015" name="Plant Cell">
        <title>Oil accumulation by the oleaginous diatom Fistulifera solaris as revealed by the genome and transcriptome.</title>
        <authorList>
            <person name="Tanaka T."/>
            <person name="Maeda Y."/>
            <person name="Veluchamy A."/>
            <person name="Tanaka M."/>
            <person name="Abida H."/>
            <person name="Marechal E."/>
            <person name="Bowler C."/>
            <person name="Muto M."/>
            <person name="Sunaga Y."/>
            <person name="Tanaka M."/>
            <person name="Yoshino T."/>
            <person name="Taniguchi T."/>
            <person name="Fukuda Y."/>
            <person name="Nemoto M."/>
            <person name="Matsumoto M."/>
            <person name="Wong P.S."/>
            <person name="Aburatani S."/>
            <person name="Fujibuchi W."/>
        </authorList>
    </citation>
    <scope>NUCLEOTIDE SEQUENCE [LARGE SCALE GENOMIC DNA]</scope>
    <source>
        <strain evidence="15 16">JPCC DA0580</strain>
    </source>
</reference>
<keyword evidence="6" id="KW-0256">Endoplasmic reticulum</keyword>
<evidence type="ECO:0000256" key="14">
    <source>
        <dbReference type="SAM" id="Phobius"/>
    </source>
</evidence>
<evidence type="ECO:0000256" key="12">
    <source>
        <dbReference type="ARBA" id="ARBA00066080"/>
    </source>
</evidence>
<sequence length="651" mass="72567">MNDEGEGSPSPETTTPRNTPRDVSSSPKEQATVDDFLYGISSFDAIVKPVFVTMILAALSSVYISTPESRQEGEESLSNSYTVLQGSEDDTDGQKLGQSLVNGLVIVLVITVMTFVIVLLYKYRCMKLLIGYMIVAMTSLLGFVSSQMFTIAIERYSLKIDRVSYAITIYNFALVGTISLFFGRGIPAYISQCYLIAISVIVAWQLSHFDPWTAWVLLVLLALYDLFAVLSPCGPLKALVNLMSQSDAPHLPGLLYEANLNVGQQQQQQTQAQAQTQQPAPVSDHIAQSTSTRNESNTTTDDKVQYPISPIQNMSNTRILNFASTTMTNVSFSKEDVSEEKKSEDMVEDGNVERGKVLCGTIPLGLAIRCQVPLANGQVNTADAFSAEELQKPIEVIFSENGPFITLHDRQSDGEPLRYNVLDSDNNLLKVVFVDDQGRVMEDQRHLRQTGTIPLAIAKLNKLRFVQGPQPSWIRRAEHPTEDNILDDTWTPEELQRDVEVFFPKGWQIVRHVEQRNNEATRYAVIKPDGSIKRILYVNSEGNVFEDRRDKNKKDDSDQKEGRGSIRLGLGDFIFYSILVSKAALYSFTTFAACVPAILIGLALTLGILAYYGKALPALPISIFLGVTFYFITRYSVQPWVEDVFIQTLYV</sequence>
<evidence type="ECO:0000256" key="11">
    <source>
        <dbReference type="ARBA" id="ARBA00053367"/>
    </source>
</evidence>
<evidence type="ECO:0000256" key="13">
    <source>
        <dbReference type="SAM" id="MobiDB-lite"/>
    </source>
</evidence>
<evidence type="ECO:0000256" key="6">
    <source>
        <dbReference type="ARBA" id="ARBA00022824"/>
    </source>
</evidence>
<dbReference type="Gene3D" id="1.10.472.100">
    <property type="entry name" value="Presenilin"/>
    <property type="match status" value="1"/>
</dbReference>
<comment type="subunit">
    <text evidence="12">Homodimer. Component of the gamma-secretase complex, a complex composed of a presenilin homodimer, nicastrin, aph1 and pen2.</text>
</comment>
<keyword evidence="7" id="KW-0914">Notch signaling pathway</keyword>
<dbReference type="InterPro" id="IPR001108">
    <property type="entry name" value="Peptidase_A22A"/>
</dbReference>
<dbReference type="OrthoDB" id="432970at2759"/>
<evidence type="ECO:0000256" key="5">
    <source>
        <dbReference type="ARBA" id="ARBA00022801"/>
    </source>
</evidence>
<evidence type="ECO:0000256" key="3">
    <source>
        <dbReference type="ARBA" id="ARBA00008604"/>
    </source>
</evidence>
<feature type="compositionally biased region" description="Low complexity" evidence="13">
    <location>
        <begin position="266"/>
        <end position="278"/>
    </location>
</feature>
<comment type="similarity">
    <text evidence="3">Belongs to the peptidase A22A family.</text>
</comment>
<keyword evidence="9" id="KW-0333">Golgi apparatus</keyword>
<dbReference type="PANTHER" id="PTHR10202:SF13">
    <property type="entry name" value="PRESENILIN HOMOLOG"/>
    <property type="match status" value="1"/>
</dbReference>
<feature type="transmembrane region" description="Helical" evidence="14">
    <location>
        <begin position="163"/>
        <end position="182"/>
    </location>
</feature>
<dbReference type="GO" id="GO:0044351">
    <property type="term" value="P:macropinocytosis"/>
    <property type="evidence" value="ECO:0007669"/>
    <property type="project" value="UniProtKB-ARBA"/>
</dbReference>
<evidence type="ECO:0000256" key="9">
    <source>
        <dbReference type="ARBA" id="ARBA00023034"/>
    </source>
</evidence>
<accession>A0A1Z5K789</accession>
<keyword evidence="8 14" id="KW-1133">Transmembrane helix</keyword>
<dbReference type="GO" id="GO:0016485">
    <property type="term" value="P:protein processing"/>
    <property type="evidence" value="ECO:0007669"/>
    <property type="project" value="InterPro"/>
</dbReference>
<feature type="transmembrane region" description="Helical" evidence="14">
    <location>
        <begin position="615"/>
        <end position="632"/>
    </location>
</feature>
<name>A0A1Z5K789_FISSO</name>
<keyword evidence="10 14" id="KW-0472">Membrane</keyword>
<comment type="function">
    <text evidence="11">Probable catalytic subunit of the gamma-secretase complex, an endoprotease complex that catalyzes the intramembrane cleavage of integral membrane proteins such as Notch receptors. Requires the other members of the gamma-secretase complex to have a protease activity.</text>
</comment>
<dbReference type="InterPro" id="IPR042524">
    <property type="entry name" value="Presenilin_C"/>
</dbReference>
<feature type="transmembrane region" description="Helical" evidence="14">
    <location>
        <begin position="189"/>
        <end position="206"/>
    </location>
</feature>
<dbReference type="GO" id="GO:0042500">
    <property type="term" value="F:aspartic endopeptidase activity, intramembrane cleaving"/>
    <property type="evidence" value="ECO:0007669"/>
    <property type="project" value="InterPro"/>
</dbReference>
<protein>
    <submittedName>
        <fullName evidence="15">Presenilin 1</fullName>
    </submittedName>
</protein>
<feature type="transmembrane region" description="Helical" evidence="14">
    <location>
        <begin position="583"/>
        <end position="609"/>
    </location>
</feature>
<dbReference type="SMART" id="SM00730">
    <property type="entry name" value="PSN"/>
    <property type="match status" value="1"/>
</dbReference>
<keyword evidence="4 14" id="KW-0812">Transmembrane</keyword>
<evidence type="ECO:0000256" key="1">
    <source>
        <dbReference type="ARBA" id="ARBA00004477"/>
    </source>
</evidence>
<dbReference type="GO" id="GO:0006509">
    <property type="term" value="P:membrane protein ectodomain proteolysis"/>
    <property type="evidence" value="ECO:0007669"/>
    <property type="project" value="TreeGrafter"/>
</dbReference>
<feature type="compositionally biased region" description="Low complexity" evidence="13">
    <location>
        <begin position="289"/>
        <end position="299"/>
    </location>
</feature>
<organism evidence="15 16">
    <name type="scientific">Fistulifera solaris</name>
    <name type="common">Oleaginous diatom</name>
    <dbReference type="NCBI Taxonomy" id="1519565"/>
    <lineage>
        <taxon>Eukaryota</taxon>
        <taxon>Sar</taxon>
        <taxon>Stramenopiles</taxon>
        <taxon>Ochrophyta</taxon>
        <taxon>Bacillariophyta</taxon>
        <taxon>Bacillariophyceae</taxon>
        <taxon>Bacillariophycidae</taxon>
        <taxon>Naviculales</taxon>
        <taxon>Naviculaceae</taxon>
        <taxon>Fistulifera</taxon>
    </lineage>
</organism>
<feature type="region of interest" description="Disordered" evidence="13">
    <location>
        <begin position="266"/>
        <end position="306"/>
    </location>
</feature>
<dbReference type="GO" id="GO:0000139">
    <property type="term" value="C:Golgi membrane"/>
    <property type="evidence" value="ECO:0007669"/>
    <property type="project" value="UniProtKB-SubCell"/>
</dbReference>
<feature type="transmembrane region" description="Helical" evidence="14">
    <location>
        <begin position="212"/>
        <end position="233"/>
    </location>
</feature>
<evidence type="ECO:0000256" key="8">
    <source>
        <dbReference type="ARBA" id="ARBA00022989"/>
    </source>
</evidence>
<feature type="region of interest" description="Disordered" evidence="13">
    <location>
        <begin position="1"/>
        <end position="28"/>
    </location>
</feature>
<dbReference type="InParanoid" id="A0A1Z5K789"/>
<dbReference type="AlphaFoldDB" id="A0A1Z5K789"/>
<evidence type="ECO:0000313" key="15">
    <source>
        <dbReference type="EMBL" id="GAX22107.1"/>
    </source>
</evidence>
<dbReference type="GO" id="GO:0005789">
    <property type="term" value="C:endoplasmic reticulum membrane"/>
    <property type="evidence" value="ECO:0007669"/>
    <property type="project" value="UniProtKB-SubCell"/>
</dbReference>